<reference evidence="1" key="1">
    <citation type="submission" date="2020-03" db="EMBL/GenBank/DDBJ databases">
        <title>Castanea mollissima Vanexum genome sequencing.</title>
        <authorList>
            <person name="Staton M."/>
        </authorList>
    </citation>
    <scope>NUCLEOTIDE SEQUENCE</scope>
    <source>
        <tissue evidence="1">Leaf</tissue>
    </source>
</reference>
<proteinExistence type="predicted"/>
<protein>
    <submittedName>
        <fullName evidence="1">Uncharacterized protein</fullName>
    </submittedName>
</protein>
<keyword evidence="2" id="KW-1185">Reference proteome</keyword>
<evidence type="ECO:0000313" key="2">
    <source>
        <dbReference type="Proteomes" id="UP000737018"/>
    </source>
</evidence>
<dbReference type="Proteomes" id="UP000737018">
    <property type="component" value="Unassembled WGS sequence"/>
</dbReference>
<evidence type="ECO:0000313" key="1">
    <source>
        <dbReference type="EMBL" id="KAF3960923.1"/>
    </source>
</evidence>
<dbReference type="AlphaFoldDB" id="A0A8J4RCS3"/>
<dbReference type="OrthoDB" id="1735120at2759"/>
<organism evidence="1 2">
    <name type="scientific">Castanea mollissima</name>
    <name type="common">Chinese chestnut</name>
    <dbReference type="NCBI Taxonomy" id="60419"/>
    <lineage>
        <taxon>Eukaryota</taxon>
        <taxon>Viridiplantae</taxon>
        <taxon>Streptophyta</taxon>
        <taxon>Embryophyta</taxon>
        <taxon>Tracheophyta</taxon>
        <taxon>Spermatophyta</taxon>
        <taxon>Magnoliopsida</taxon>
        <taxon>eudicotyledons</taxon>
        <taxon>Gunneridae</taxon>
        <taxon>Pentapetalae</taxon>
        <taxon>rosids</taxon>
        <taxon>fabids</taxon>
        <taxon>Fagales</taxon>
        <taxon>Fagaceae</taxon>
        <taxon>Castanea</taxon>
    </lineage>
</organism>
<dbReference type="EMBL" id="JRKL02002010">
    <property type="protein sequence ID" value="KAF3960923.1"/>
    <property type="molecule type" value="Genomic_DNA"/>
</dbReference>
<comment type="caution">
    <text evidence="1">The sequence shown here is derived from an EMBL/GenBank/DDBJ whole genome shotgun (WGS) entry which is preliminary data.</text>
</comment>
<accession>A0A8J4RCS3</accession>
<name>A0A8J4RCS3_9ROSI</name>
<sequence>MVCKASLTDQQKQVQENIHAQIKSFSMCINEILLPYTKRINEAQELPPQPIAAPCQSGLGFAVGRNGQPTDYPAKQGIQPGLDWKSLYWSIWMSCCWLTNTRICGKKKGDQYLMKYKDVLQAGLMPSSLISLCDLNIQLQPFGKEC</sequence>
<gene>
    <name evidence="1" type="ORF">CMV_014409</name>
</gene>